<evidence type="ECO:0000313" key="3">
    <source>
        <dbReference type="Proteomes" id="UP000008144"/>
    </source>
</evidence>
<dbReference type="InParanoid" id="F6UV96"/>
<keyword evidence="3" id="KW-1185">Reference proteome</keyword>
<dbReference type="GO" id="GO:0006955">
    <property type="term" value="P:immune response"/>
    <property type="evidence" value="ECO:0000318"/>
    <property type="project" value="GO_Central"/>
</dbReference>
<dbReference type="InterPro" id="IPR016187">
    <property type="entry name" value="CTDL_fold"/>
</dbReference>
<dbReference type="PANTHER" id="PTHR22801">
    <property type="entry name" value="LITHOSTATHINE"/>
    <property type="match status" value="1"/>
</dbReference>
<dbReference type="Gene3D" id="3.10.100.10">
    <property type="entry name" value="Mannose-Binding Protein A, subunit A"/>
    <property type="match status" value="1"/>
</dbReference>
<organism evidence="2 3">
    <name type="scientific">Ciona intestinalis</name>
    <name type="common">Transparent sea squirt</name>
    <name type="synonym">Ascidia intestinalis</name>
    <dbReference type="NCBI Taxonomy" id="7719"/>
    <lineage>
        <taxon>Eukaryota</taxon>
        <taxon>Metazoa</taxon>
        <taxon>Chordata</taxon>
        <taxon>Tunicata</taxon>
        <taxon>Ascidiacea</taxon>
        <taxon>Phlebobranchia</taxon>
        <taxon>Cionidae</taxon>
        <taxon>Ciona</taxon>
    </lineage>
</organism>
<dbReference type="SUPFAM" id="SSF56436">
    <property type="entry name" value="C-type lectin-like"/>
    <property type="match status" value="1"/>
</dbReference>
<dbReference type="Pfam" id="PF00059">
    <property type="entry name" value="Lectin_C"/>
    <property type="match status" value="1"/>
</dbReference>
<dbReference type="AlphaFoldDB" id="F6UV96"/>
<dbReference type="InterPro" id="IPR001304">
    <property type="entry name" value="C-type_lectin-like"/>
</dbReference>
<dbReference type="GO" id="GO:0038187">
    <property type="term" value="F:pattern recognition receptor activity"/>
    <property type="evidence" value="ECO:0000318"/>
    <property type="project" value="GO_Central"/>
</dbReference>
<dbReference type="PROSITE" id="PS50041">
    <property type="entry name" value="C_TYPE_LECTIN_2"/>
    <property type="match status" value="1"/>
</dbReference>
<reference evidence="2" key="4">
    <citation type="submission" date="2025-09" db="UniProtKB">
        <authorList>
            <consortium name="Ensembl"/>
        </authorList>
    </citation>
    <scope>IDENTIFICATION</scope>
</reference>
<dbReference type="Ensembl" id="ENSCINT00000027107.2">
    <property type="protein sequence ID" value="ENSCINP00000026861.2"/>
    <property type="gene ID" value="ENSCING00000014988.2"/>
</dbReference>
<dbReference type="InterPro" id="IPR050801">
    <property type="entry name" value="Ca-Dep_Lectins_ImmuneDev"/>
</dbReference>
<dbReference type="FunCoup" id="F6UV96">
    <property type="interactions" value="15"/>
</dbReference>
<dbReference type="GO" id="GO:0009897">
    <property type="term" value="C:external side of plasma membrane"/>
    <property type="evidence" value="ECO:0000318"/>
    <property type="project" value="GO_Central"/>
</dbReference>
<dbReference type="GO" id="GO:0030246">
    <property type="term" value="F:carbohydrate binding"/>
    <property type="evidence" value="ECO:0000318"/>
    <property type="project" value="GO_Central"/>
</dbReference>
<name>F6UV96_CIOIN</name>
<dbReference type="PANTHER" id="PTHR22801:SF63">
    <property type="entry name" value="C-TYPE LECTIN DOMAIN-CONTAINING PROTEIN"/>
    <property type="match status" value="1"/>
</dbReference>
<evidence type="ECO:0000259" key="1">
    <source>
        <dbReference type="PROSITE" id="PS50041"/>
    </source>
</evidence>
<reference evidence="2" key="3">
    <citation type="submission" date="2025-08" db="UniProtKB">
        <authorList>
            <consortium name="Ensembl"/>
        </authorList>
    </citation>
    <scope>IDENTIFICATION</scope>
</reference>
<dbReference type="EMBL" id="EAAA01002264">
    <property type="status" value="NOT_ANNOTATED_CDS"/>
    <property type="molecule type" value="Genomic_DNA"/>
</dbReference>
<protein>
    <recommendedName>
        <fullName evidence="1">C-type lectin domain-containing protein</fullName>
    </recommendedName>
</protein>
<dbReference type="HOGENOM" id="CLU_777413_0_0_1"/>
<reference evidence="3" key="1">
    <citation type="journal article" date="2002" name="Science">
        <title>The draft genome of Ciona intestinalis: insights into chordate and vertebrate origins.</title>
        <authorList>
            <person name="Dehal P."/>
            <person name="Satou Y."/>
            <person name="Campbell R.K."/>
            <person name="Chapman J."/>
            <person name="Degnan B."/>
            <person name="De Tomaso A."/>
            <person name="Davidson B."/>
            <person name="Di Gregorio A."/>
            <person name="Gelpke M."/>
            <person name="Goodstein D.M."/>
            <person name="Harafuji N."/>
            <person name="Hastings K.E."/>
            <person name="Ho I."/>
            <person name="Hotta K."/>
            <person name="Huang W."/>
            <person name="Kawashima T."/>
            <person name="Lemaire P."/>
            <person name="Martinez D."/>
            <person name="Meinertzhagen I.A."/>
            <person name="Necula S."/>
            <person name="Nonaka M."/>
            <person name="Putnam N."/>
            <person name="Rash S."/>
            <person name="Saiga H."/>
            <person name="Satake M."/>
            <person name="Terry A."/>
            <person name="Yamada L."/>
            <person name="Wang H.G."/>
            <person name="Awazu S."/>
            <person name="Azumi K."/>
            <person name="Boore J."/>
            <person name="Branno M."/>
            <person name="Chin-Bow S."/>
            <person name="DeSantis R."/>
            <person name="Doyle S."/>
            <person name="Francino P."/>
            <person name="Keys D.N."/>
            <person name="Haga S."/>
            <person name="Hayashi H."/>
            <person name="Hino K."/>
            <person name="Imai K.S."/>
            <person name="Inaba K."/>
            <person name="Kano S."/>
            <person name="Kobayashi K."/>
            <person name="Kobayashi M."/>
            <person name="Lee B.I."/>
            <person name="Makabe K.W."/>
            <person name="Manohar C."/>
            <person name="Matassi G."/>
            <person name="Medina M."/>
            <person name="Mochizuki Y."/>
            <person name="Mount S."/>
            <person name="Morishita T."/>
            <person name="Miura S."/>
            <person name="Nakayama A."/>
            <person name="Nishizaka S."/>
            <person name="Nomoto H."/>
            <person name="Ohta F."/>
            <person name="Oishi K."/>
            <person name="Rigoutsos I."/>
            <person name="Sano M."/>
            <person name="Sasaki A."/>
            <person name="Sasakura Y."/>
            <person name="Shoguchi E."/>
            <person name="Shin-i T."/>
            <person name="Spagnuolo A."/>
            <person name="Stainier D."/>
            <person name="Suzuki M.M."/>
            <person name="Tassy O."/>
            <person name="Takatori N."/>
            <person name="Tokuoka M."/>
            <person name="Yagi K."/>
            <person name="Yoshizaki F."/>
            <person name="Wada S."/>
            <person name="Zhang C."/>
            <person name="Hyatt P.D."/>
            <person name="Larimer F."/>
            <person name="Detter C."/>
            <person name="Doggett N."/>
            <person name="Glavina T."/>
            <person name="Hawkins T."/>
            <person name="Richardson P."/>
            <person name="Lucas S."/>
            <person name="Kohara Y."/>
            <person name="Levine M."/>
            <person name="Satoh N."/>
            <person name="Rokhsar D.S."/>
        </authorList>
    </citation>
    <scope>NUCLEOTIDE SEQUENCE [LARGE SCALE GENOMIC DNA]</scope>
</reference>
<dbReference type="Proteomes" id="UP000008144">
    <property type="component" value="Chromosome 6"/>
</dbReference>
<feature type="domain" description="C-type lectin" evidence="1">
    <location>
        <begin position="264"/>
        <end position="357"/>
    </location>
</feature>
<accession>F6UV96</accession>
<evidence type="ECO:0000313" key="2">
    <source>
        <dbReference type="Ensembl" id="ENSCINP00000026861.2"/>
    </source>
</evidence>
<sequence>MEKRFLVGLVLISVAASVTLSSIALFIALTHERAAVITIPEETVSRRLQKRGAPTMEPETGPECRHEFGDDVTQAERDIGHLSCSVQSVRQQVEDWIDEISSMLYFVNEIGMNMQAAQDQIQQNTLSLSNMLNQPGSASSESLRSLATLNRTVERLGDKLNRTLITYGRRIGKARNKTDKVENKVHRLTTSVQGALTRIEALEQNPGTVQQTTAGNESVSSTALTALQEKSDKNKVLIEVIRKSLLRTRNELAGFSNDGWFNAPNGYQYYLSKNAFSRNSYVLSRRYCTNRQSDLAFIGMRDEYTYRYLWRNLVGPARHHCVWIGLTDHDVEGRWQWLDGTAATNYWSNWRVGEPGL</sequence>
<dbReference type="GeneTree" id="ENSGT00940000166150"/>
<dbReference type="InterPro" id="IPR016186">
    <property type="entry name" value="C-type_lectin-like/link_sf"/>
</dbReference>
<proteinExistence type="predicted"/>
<reference evidence="2" key="2">
    <citation type="journal article" date="2008" name="Genome Biol.">
        <title>Improved genome assembly and evidence-based global gene model set for the chordate Ciona intestinalis: new insight into intron and operon populations.</title>
        <authorList>
            <person name="Satou Y."/>
            <person name="Mineta K."/>
            <person name="Ogasawara M."/>
            <person name="Sasakura Y."/>
            <person name="Shoguchi E."/>
            <person name="Ueno K."/>
            <person name="Yamada L."/>
            <person name="Matsumoto J."/>
            <person name="Wasserscheid J."/>
            <person name="Dewar K."/>
            <person name="Wiley G.B."/>
            <person name="Macmil S.L."/>
            <person name="Roe B.A."/>
            <person name="Zeller R.W."/>
            <person name="Hastings K.E."/>
            <person name="Lemaire P."/>
            <person name="Lindquist E."/>
            <person name="Endo T."/>
            <person name="Hotta K."/>
            <person name="Inaba K."/>
        </authorList>
    </citation>
    <scope>NUCLEOTIDE SEQUENCE [LARGE SCALE GENOMIC DNA]</scope>
    <source>
        <strain evidence="2">wild type</strain>
    </source>
</reference>